<evidence type="ECO:0000256" key="1">
    <source>
        <dbReference type="ARBA" id="ARBA00034120"/>
    </source>
</evidence>
<keyword evidence="3" id="KW-0695">RNA-directed DNA polymerase</keyword>
<evidence type="ECO:0000259" key="2">
    <source>
        <dbReference type="PROSITE" id="PS50878"/>
    </source>
</evidence>
<dbReference type="PANTHER" id="PTHR34047:SF8">
    <property type="entry name" value="PROTEIN YKFC"/>
    <property type="match status" value="1"/>
</dbReference>
<keyword evidence="4" id="KW-1185">Reference proteome</keyword>
<keyword evidence="3" id="KW-0548">Nucleotidyltransferase</keyword>
<dbReference type="RefSeq" id="WP_349683205.1">
    <property type="nucleotide sequence ID" value="NZ_JBEGDD010000001.1"/>
</dbReference>
<evidence type="ECO:0000313" key="4">
    <source>
        <dbReference type="Proteomes" id="UP001445732"/>
    </source>
</evidence>
<dbReference type="Gene3D" id="3.30.70.270">
    <property type="match status" value="1"/>
</dbReference>
<dbReference type="InterPro" id="IPR043502">
    <property type="entry name" value="DNA/RNA_pol_sf"/>
</dbReference>
<evidence type="ECO:0000313" key="3">
    <source>
        <dbReference type="EMBL" id="MEQ7154049.1"/>
    </source>
</evidence>
<organism evidence="3 4">
    <name type="scientific">Brevundimonas aurifodinae</name>
    <dbReference type="NCBI Taxonomy" id="1508312"/>
    <lineage>
        <taxon>Bacteria</taxon>
        <taxon>Pseudomonadati</taxon>
        <taxon>Pseudomonadota</taxon>
        <taxon>Alphaproteobacteria</taxon>
        <taxon>Caulobacterales</taxon>
        <taxon>Caulobacteraceae</taxon>
        <taxon>Brevundimonas</taxon>
    </lineage>
</organism>
<protein>
    <submittedName>
        <fullName evidence="3">Reverse transcriptase domain-containing protein</fullName>
    </submittedName>
</protein>
<dbReference type="InterPro" id="IPR043128">
    <property type="entry name" value="Rev_trsase/Diguanyl_cyclase"/>
</dbReference>
<dbReference type="Pfam" id="PF00078">
    <property type="entry name" value="RVT_1"/>
    <property type="match status" value="1"/>
</dbReference>
<gene>
    <name evidence="3" type="ORF">ABN401_02350</name>
</gene>
<keyword evidence="3" id="KW-0808">Transferase</keyword>
<dbReference type="PROSITE" id="PS50878">
    <property type="entry name" value="RT_POL"/>
    <property type="match status" value="1"/>
</dbReference>
<dbReference type="GO" id="GO:0003964">
    <property type="term" value="F:RNA-directed DNA polymerase activity"/>
    <property type="evidence" value="ECO:0007669"/>
    <property type="project" value="UniProtKB-KW"/>
</dbReference>
<dbReference type="PANTHER" id="PTHR34047">
    <property type="entry name" value="NUCLEAR INTRON MATURASE 1, MITOCHONDRIAL-RELATED"/>
    <property type="match status" value="1"/>
</dbReference>
<dbReference type="EMBL" id="JBEGDD010000001">
    <property type="protein sequence ID" value="MEQ7154049.1"/>
    <property type="molecule type" value="Genomic_DNA"/>
</dbReference>
<dbReference type="InterPro" id="IPR051083">
    <property type="entry name" value="GrpII_Intron_Splice-Mob/Def"/>
</dbReference>
<reference evidence="3 4" key="1">
    <citation type="submission" date="2024-06" db="EMBL/GenBank/DDBJ databases">
        <title>Brevundimonas sp. C11.</title>
        <authorList>
            <person name="Maltman C."/>
        </authorList>
    </citation>
    <scope>NUCLEOTIDE SEQUENCE [LARGE SCALE GENOMIC DNA]</scope>
    <source>
        <strain evidence="3 4">C11</strain>
    </source>
</reference>
<comment type="caution">
    <text evidence="3">The sequence shown here is derived from an EMBL/GenBank/DDBJ whole genome shotgun (WGS) entry which is preliminary data.</text>
</comment>
<comment type="similarity">
    <text evidence="1">Belongs to the bacterial reverse transcriptase family.</text>
</comment>
<dbReference type="InterPro" id="IPR000477">
    <property type="entry name" value="RT_dom"/>
</dbReference>
<dbReference type="Proteomes" id="UP001445732">
    <property type="component" value="Unassembled WGS sequence"/>
</dbReference>
<name>A0ABV1NMB5_9CAUL</name>
<sequence length="430" mass="47595">MATDPFKTVCSLASLEAAWRAIEGNGRFSTSITVRSEIDQFRENTGTKLRSLSYRLSRDRFVFPPARGIPIPKLKDGRKTGGVRPIVLADVESRIVQRAILEVLTDTPELRPYFENPYSFGGLRKRADGDHSGVPGAISCALQAIGQGATHVASADISGFFKRIPKSRVIAIVAAAVPNARFMSLFEKAITTELANMAELRSKRDAFPIGEIGVAQGNSLSPLLGNICLSEFDALMNEGDCSCVRYIDDILILAPTKRAASARLKRAREYLATLGMQFSPEKTSAEPVPVQSKFEFLGVEFANGLLRANQKSRQRLVESVSLAFDKSCQAFTDAAKTKGDVERHLSLSHTLRKVDGILNGWGKHYRFCNDVRTLNELDKRVSELIRSYLGRYGEVRNKADPKQWRSLLGIASLSMIERTPLDWPRTTRAN</sequence>
<accession>A0ABV1NMB5</accession>
<feature type="domain" description="Reverse transcriptase" evidence="2">
    <location>
        <begin position="52"/>
        <end position="301"/>
    </location>
</feature>
<dbReference type="CDD" id="cd01651">
    <property type="entry name" value="RT_G2_intron"/>
    <property type="match status" value="1"/>
</dbReference>
<dbReference type="SUPFAM" id="SSF56672">
    <property type="entry name" value="DNA/RNA polymerases"/>
    <property type="match status" value="1"/>
</dbReference>
<proteinExistence type="inferred from homology"/>